<dbReference type="CDD" id="cd16413">
    <property type="entry name" value="DGQHR_domain"/>
    <property type="match status" value="1"/>
</dbReference>
<dbReference type="InterPro" id="IPR017601">
    <property type="entry name" value="DGQHR-contain_dom"/>
</dbReference>
<feature type="domain" description="DUF6884" evidence="1">
    <location>
        <begin position="7"/>
        <end position="142"/>
    </location>
</feature>
<name>H8MVR5_CORCM</name>
<dbReference type="HOGENOM" id="CLU_037715_0_0_7"/>
<sequence length="539" mass="58524">MPEICRVALVGCGKAKLKDHATARDLYTGNLFRAHLAEAEATTPHVYVVSALHGLVPLDEQVEPYDVALRGMRREERAAWGRQVVEALARRYPANTVELLVYAGRSYAEPLRDALAAGQLESWTLVEPLRGATQGARLRILAEASRMRVAARAPLRLPALEVEQPSGRRLYLFAVDGKQVPSFATVSRVRRTEGVLEGYQRPEVLAHVTAIREYMESAGALVPNAVVLAFDSRVRFEALPGEGEGARHGHLVIPRATAPDAPDAPGFIVDGQQRLAAVRDASVTAFPLACTGFVAETVGQQAEQFILVNSTKPLPKGLIHELLPSTTAALPAALERKRLPAQILARLNLDDGSSLRGLVITQTCPRSTGKTGGKHFSAVIKDTSLLSALEDSLADGTLYDLERTGAGVDAMVSRVSAWWAAVASTWPDAWARQPKESRLSHGAGVRALSLLMDAACHFLAQEGNATPIQGDFERELALVRDACAWTSGTWAFPSGTRRWNELQNTPKEVALLAQHLGAIYRERRAARQPARRARKVGTR</sequence>
<proteinExistence type="predicted"/>
<accession>H8MVR5</accession>
<protein>
    <submittedName>
        <fullName evidence="2">DGQHR domain-containing protein</fullName>
    </submittedName>
</protein>
<reference evidence="3" key="2">
    <citation type="submission" date="2012-03" db="EMBL/GenBank/DDBJ databases">
        <title>Genome sequence of the fruiting myxobacterium Corallococcus coralloides DSM 2259.</title>
        <authorList>
            <person name="Huntley S."/>
            <person name="Zhang Y."/>
            <person name="Treuner-Lange A."/>
            <person name="Sensen C.W."/>
            <person name="Sogaard-Andersen L."/>
        </authorList>
    </citation>
    <scope>NUCLEOTIDE SEQUENCE [LARGE SCALE GENOMIC DNA]</scope>
    <source>
        <strain evidence="3">ATCC 25202 / DSM 2259 / NBRC 100086 / M2</strain>
    </source>
</reference>
<dbReference type="NCBIfam" id="TIGR03187">
    <property type="entry name" value="DGQHR"/>
    <property type="match status" value="1"/>
</dbReference>
<dbReference type="AlphaFoldDB" id="H8MVR5"/>
<dbReference type="InterPro" id="IPR049251">
    <property type="entry name" value="DUF6884"/>
</dbReference>
<evidence type="ECO:0000313" key="2">
    <source>
        <dbReference type="EMBL" id="AFE05595.1"/>
    </source>
</evidence>
<dbReference type="Proteomes" id="UP000007587">
    <property type="component" value="Chromosome"/>
</dbReference>
<dbReference type="KEGG" id="ccx:COCOR_04046"/>
<dbReference type="EMBL" id="CP003389">
    <property type="protein sequence ID" value="AFE05595.1"/>
    <property type="molecule type" value="Genomic_DNA"/>
</dbReference>
<dbReference type="NCBIfam" id="NF041060">
    <property type="entry name" value="DpdB"/>
    <property type="match status" value="1"/>
</dbReference>
<reference evidence="2 3" key="1">
    <citation type="journal article" date="2012" name="J. Bacteriol.">
        <title>Complete Genome Sequence of the Fruiting Myxobacterium Corallococcus coralloides DSM 2259.</title>
        <authorList>
            <person name="Huntley S."/>
            <person name="Zhang Y."/>
            <person name="Treuner-Lange A."/>
            <person name="Kneip S."/>
            <person name="Sensen C.W."/>
            <person name="Sogaard-Andersen L."/>
        </authorList>
    </citation>
    <scope>NUCLEOTIDE SEQUENCE [LARGE SCALE GENOMIC DNA]</scope>
    <source>
        <strain evidence="3">ATCC 25202 / DSM 2259 / NBRC 100086 / M2</strain>
    </source>
</reference>
<dbReference type="Pfam" id="PF21818">
    <property type="entry name" value="DUF6884"/>
    <property type="match status" value="1"/>
</dbReference>
<organism evidence="2 3">
    <name type="scientific">Corallococcus coralloides (strain ATCC 25202 / DSM 2259 / NBRC 100086 / M2)</name>
    <name type="common">Myxococcus coralloides</name>
    <dbReference type="NCBI Taxonomy" id="1144275"/>
    <lineage>
        <taxon>Bacteria</taxon>
        <taxon>Pseudomonadati</taxon>
        <taxon>Myxococcota</taxon>
        <taxon>Myxococcia</taxon>
        <taxon>Myxococcales</taxon>
        <taxon>Cystobacterineae</taxon>
        <taxon>Myxococcaceae</taxon>
        <taxon>Corallococcus</taxon>
    </lineage>
</organism>
<evidence type="ECO:0000313" key="3">
    <source>
        <dbReference type="Proteomes" id="UP000007587"/>
    </source>
</evidence>
<dbReference type="InParanoid" id="H8MVR5"/>
<gene>
    <name evidence="2" type="ordered locus">COCOR_04046</name>
</gene>
<dbReference type="STRING" id="1144275.COCOR_04046"/>
<evidence type="ECO:0000259" key="1">
    <source>
        <dbReference type="Pfam" id="PF21818"/>
    </source>
</evidence>
<dbReference type="RefSeq" id="WP_014396857.1">
    <property type="nucleotide sequence ID" value="NC_017030.1"/>
</dbReference>
<dbReference type="Pfam" id="PF14072">
    <property type="entry name" value="DndB"/>
    <property type="match status" value="1"/>
</dbReference>
<keyword evidence="3" id="KW-1185">Reference proteome</keyword>
<dbReference type="InterPro" id="IPR017642">
    <property type="entry name" value="DNA_S_mod_DndB"/>
</dbReference>
<dbReference type="eggNOG" id="ENOG502Z7VR">
    <property type="taxonomic scope" value="Bacteria"/>
</dbReference>